<feature type="domain" description="RGS" evidence="1">
    <location>
        <begin position="112"/>
        <end position="181"/>
    </location>
</feature>
<dbReference type="AlphaFoldDB" id="A0A0N4UQC9"/>
<dbReference type="PROSITE" id="PS50132">
    <property type="entry name" value="RGS"/>
    <property type="match status" value="2"/>
</dbReference>
<dbReference type="Pfam" id="PF00615">
    <property type="entry name" value="RGS"/>
    <property type="match status" value="2"/>
</dbReference>
<dbReference type="OrthoDB" id="5584247at2759"/>
<dbReference type="Proteomes" id="UP000274756">
    <property type="component" value="Unassembled WGS sequence"/>
</dbReference>
<name>A0A0N4UQC9_DRAME</name>
<dbReference type="InterPro" id="IPR036305">
    <property type="entry name" value="RGS_sf"/>
</dbReference>
<protein>
    <submittedName>
        <fullName evidence="5">RGS domain-containing protein</fullName>
    </submittedName>
</protein>
<dbReference type="Gene3D" id="1.10.167.10">
    <property type="entry name" value="Regulator of G-protein Signalling 4, domain 2"/>
    <property type="match status" value="2"/>
</dbReference>
<dbReference type="PANTHER" id="PTHR13155">
    <property type="entry name" value="A-KINASE ANCHOR PROTEINS"/>
    <property type="match status" value="1"/>
</dbReference>
<evidence type="ECO:0000313" key="2">
    <source>
        <dbReference type="EMBL" id="VDN53745.1"/>
    </source>
</evidence>
<evidence type="ECO:0000259" key="1">
    <source>
        <dbReference type="PROSITE" id="PS50132"/>
    </source>
</evidence>
<evidence type="ECO:0000313" key="5">
    <source>
        <dbReference type="WBParaSite" id="DME_0001021101-mRNA-1"/>
    </source>
</evidence>
<sequence>MSGSQEDHRSIGEQYCQTVLMQNGDSGSFDSPPRAIMVPDLSNCLPYLSLKSANQNSSDHDFNIDLGQPTTSECRVLRKSSLVYTLAETLRDSVALGYFIQFMEEIVIKNDADSIFAKYIGQNAPYSIGITEEIRKKVTDRVYSRDGSIDSQCFDDAQKFVFDIMEKRYFTEFLSSVYYTKHRLEVLSTGEINISDILKCQRLLSSFYMESEGERKLIEFIIAADSFTQQLQFIDGDQAIGDAMIIYNKYFSMQATEPLKFGAKIRIQMESDICSESGRPSLNSFDTARRLAISILEQNYLKRFICSPSFIKYLHELMEQVNSSLEMPNSNRMRRTLQSSISSQSSDVPLSPYFEKSDRAQGTGLSALSVPSVFATDDDETASQSDSVKSYGPGGMRYCKRRKTGLPLAVVDYLGRYRVMYDKSYCTASEEYSSRHKLKSTWERYFHHSNKKDSELADQVAQLIIADIQNMVSLGSLSNVSQSQSHDL</sequence>
<dbReference type="Proteomes" id="UP000038040">
    <property type="component" value="Unplaced"/>
</dbReference>
<dbReference type="GO" id="GO:0005739">
    <property type="term" value="C:mitochondrion"/>
    <property type="evidence" value="ECO:0007669"/>
    <property type="project" value="TreeGrafter"/>
</dbReference>
<keyword evidence="4" id="KW-1185">Reference proteome</keyword>
<reference evidence="5" key="1">
    <citation type="submission" date="2017-02" db="UniProtKB">
        <authorList>
            <consortium name="WormBaseParasite"/>
        </authorList>
    </citation>
    <scope>IDENTIFICATION</scope>
</reference>
<dbReference type="WBParaSite" id="DME_0001021101-mRNA-1">
    <property type="protein sequence ID" value="DME_0001021101-mRNA-1"/>
    <property type="gene ID" value="DME_0001021101"/>
</dbReference>
<dbReference type="InterPro" id="IPR016137">
    <property type="entry name" value="RGS"/>
</dbReference>
<dbReference type="EMBL" id="UYYG01000173">
    <property type="protein sequence ID" value="VDN53745.1"/>
    <property type="molecule type" value="Genomic_DNA"/>
</dbReference>
<dbReference type="GO" id="GO:0008104">
    <property type="term" value="P:intracellular protein localization"/>
    <property type="evidence" value="ECO:0007669"/>
    <property type="project" value="TreeGrafter"/>
</dbReference>
<dbReference type="PANTHER" id="PTHR13155:SF1">
    <property type="entry name" value="A-KINASE ANCHOR PROTEIN 10, MITOCHONDRIAL"/>
    <property type="match status" value="1"/>
</dbReference>
<dbReference type="SUPFAM" id="SSF48097">
    <property type="entry name" value="Regulator of G-protein signaling, RGS"/>
    <property type="match status" value="2"/>
</dbReference>
<gene>
    <name evidence="2" type="ORF">DME_LOCUS3718</name>
</gene>
<dbReference type="STRING" id="318479.A0A0N4UQC9"/>
<organism evidence="3 5">
    <name type="scientific">Dracunculus medinensis</name>
    <name type="common">Guinea worm</name>
    <dbReference type="NCBI Taxonomy" id="318479"/>
    <lineage>
        <taxon>Eukaryota</taxon>
        <taxon>Metazoa</taxon>
        <taxon>Ecdysozoa</taxon>
        <taxon>Nematoda</taxon>
        <taxon>Chromadorea</taxon>
        <taxon>Rhabditida</taxon>
        <taxon>Spirurina</taxon>
        <taxon>Dracunculoidea</taxon>
        <taxon>Dracunculidae</taxon>
        <taxon>Dracunculus</taxon>
    </lineage>
</organism>
<proteinExistence type="predicted"/>
<accession>A0A0N4UQC9</accession>
<feature type="domain" description="RGS" evidence="1">
    <location>
        <begin position="201"/>
        <end position="314"/>
    </location>
</feature>
<evidence type="ECO:0000313" key="3">
    <source>
        <dbReference type="Proteomes" id="UP000038040"/>
    </source>
</evidence>
<dbReference type="InterPro" id="IPR052246">
    <property type="entry name" value="Cell_Polariz_PKAAnc"/>
</dbReference>
<dbReference type="GO" id="GO:0005886">
    <property type="term" value="C:plasma membrane"/>
    <property type="evidence" value="ECO:0007669"/>
    <property type="project" value="TreeGrafter"/>
</dbReference>
<reference evidence="2 4" key="2">
    <citation type="submission" date="2018-11" db="EMBL/GenBank/DDBJ databases">
        <authorList>
            <consortium name="Pathogen Informatics"/>
        </authorList>
    </citation>
    <scope>NUCLEOTIDE SEQUENCE [LARGE SCALE GENOMIC DNA]</scope>
</reference>
<evidence type="ECO:0000313" key="4">
    <source>
        <dbReference type="Proteomes" id="UP000274756"/>
    </source>
</evidence>
<dbReference type="SMART" id="SM00315">
    <property type="entry name" value="RGS"/>
    <property type="match status" value="2"/>
</dbReference>
<dbReference type="InterPro" id="IPR044926">
    <property type="entry name" value="RGS_subdomain_2"/>
</dbReference>